<reference evidence="2" key="1">
    <citation type="journal article" date="2021" name="Proc. Natl. Acad. Sci. U.S.A.">
        <title>A Catalog of Tens of Thousands of Viruses from Human Metagenomes Reveals Hidden Associations with Chronic Diseases.</title>
        <authorList>
            <person name="Tisza M.J."/>
            <person name="Buck C.B."/>
        </authorList>
    </citation>
    <scope>NUCLEOTIDE SEQUENCE</scope>
    <source>
        <strain evidence="2">Ct8NQ14</strain>
    </source>
</reference>
<proteinExistence type="predicted"/>
<accession>A0A8S5PNT9</accession>
<organism evidence="2">
    <name type="scientific">Siphoviridae sp. ct8NQ14</name>
    <dbReference type="NCBI Taxonomy" id="2825363"/>
    <lineage>
        <taxon>Viruses</taxon>
        <taxon>Duplodnaviria</taxon>
        <taxon>Heunggongvirae</taxon>
        <taxon>Uroviricota</taxon>
        <taxon>Caudoviricetes</taxon>
    </lineage>
</organism>
<dbReference type="EMBL" id="BK015464">
    <property type="protein sequence ID" value="DAE08097.1"/>
    <property type="molecule type" value="Genomic_DNA"/>
</dbReference>
<protein>
    <submittedName>
        <fullName evidence="2">Distal tail protein</fullName>
    </submittedName>
</protein>
<dbReference type="InterPro" id="IPR054738">
    <property type="entry name" value="Siphovirus-type_tail_C"/>
</dbReference>
<dbReference type="Pfam" id="PF22768">
    <property type="entry name" value="SPP1_Dit"/>
    <property type="match status" value="1"/>
</dbReference>
<name>A0A8S5PNT9_9CAUD</name>
<evidence type="ECO:0000313" key="2">
    <source>
        <dbReference type="EMBL" id="DAE08097.1"/>
    </source>
</evidence>
<evidence type="ECO:0000259" key="1">
    <source>
        <dbReference type="Pfam" id="PF22768"/>
    </source>
</evidence>
<sequence>MQINGIDISRWHARQWAVSIGNHAITNNSEWNRGSPDPFLIGGTVGFKTIKLTLLIKDSTREVMTLDRSNIVAALLEPVDITLDGFAHKFRVVLSKDASFEETVNYRQDRWHKLTLELQGYEYGPKLSGSGTTTVSIVNPGNLNTPAVLELLPSISTIPVTIRGICRDPLTGEDDPITVRNLATDKKVIIDGETGLITQDGVQKAGDVDFWELPVLAPGENTITCDNTNITMTIKFKPRYM</sequence>
<feature type="domain" description="Siphovirus-type tail component C-terminal" evidence="1">
    <location>
        <begin position="179"/>
        <end position="240"/>
    </location>
</feature>